<dbReference type="PANTHER" id="PTHR33884:SF3">
    <property type="entry name" value="UPF0410 PROTEIN YMGE"/>
    <property type="match status" value="1"/>
</dbReference>
<evidence type="ECO:0000256" key="4">
    <source>
        <dbReference type="ARBA" id="ARBA00022692"/>
    </source>
</evidence>
<protein>
    <submittedName>
        <fullName evidence="7">GlsB/YeaQ/YmgE family stress response membrane protein</fullName>
    </submittedName>
</protein>
<dbReference type="Pfam" id="PF04226">
    <property type="entry name" value="Transgly_assoc"/>
    <property type="match status" value="1"/>
</dbReference>
<name>A0A7C1FR99_THERO</name>
<dbReference type="GO" id="GO:0005886">
    <property type="term" value="C:plasma membrane"/>
    <property type="evidence" value="ECO:0007669"/>
    <property type="project" value="UniProtKB-SubCell"/>
</dbReference>
<organism evidence="7">
    <name type="scientific">Thermomicrobium roseum</name>
    <dbReference type="NCBI Taxonomy" id="500"/>
    <lineage>
        <taxon>Bacteria</taxon>
        <taxon>Pseudomonadati</taxon>
        <taxon>Thermomicrobiota</taxon>
        <taxon>Thermomicrobia</taxon>
        <taxon>Thermomicrobiales</taxon>
        <taxon>Thermomicrobiaceae</taxon>
        <taxon>Thermomicrobium</taxon>
    </lineage>
</organism>
<evidence type="ECO:0000256" key="1">
    <source>
        <dbReference type="ARBA" id="ARBA00004651"/>
    </source>
</evidence>
<evidence type="ECO:0000256" key="3">
    <source>
        <dbReference type="ARBA" id="ARBA00022475"/>
    </source>
</evidence>
<evidence type="ECO:0000313" key="7">
    <source>
        <dbReference type="EMBL" id="HEF64630.1"/>
    </source>
</evidence>
<dbReference type="PANTHER" id="PTHR33884">
    <property type="entry name" value="UPF0410 PROTEIN YMGE"/>
    <property type="match status" value="1"/>
</dbReference>
<sequence>MPPTEPRSLFGWIVIGFLAGWLAGLLTRGRGFGCLGNVAVGLVGAVIGGYLFHLLGLRGPAGFVGSLLVALVGAGVLLAIANLLRR</sequence>
<gene>
    <name evidence="7" type="ORF">ENP47_03360</name>
</gene>
<evidence type="ECO:0000256" key="2">
    <source>
        <dbReference type="ARBA" id="ARBA00011006"/>
    </source>
</evidence>
<evidence type="ECO:0000256" key="6">
    <source>
        <dbReference type="ARBA" id="ARBA00023136"/>
    </source>
</evidence>
<evidence type="ECO:0000256" key="5">
    <source>
        <dbReference type="ARBA" id="ARBA00022989"/>
    </source>
</evidence>
<comment type="similarity">
    <text evidence="2">Belongs to the UPF0410 family.</text>
</comment>
<comment type="caution">
    <text evidence="7">The sequence shown here is derived from an EMBL/GenBank/DDBJ whole genome shotgun (WGS) entry which is preliminary data.</text>
</comment>
<proteinExistence type="inferred from homology"/>
<dbReference type="InterPro" id="IPR007341">
    <property type="entry name" value="Transgly_assoc"/>
</dbReference>
<reference evidence="7" key="1">
    <citation type="journal article" date="2020" name="mSystems">
        <title>Genome- and Community-Level Interaction Insights into Carbon Utilization and Element Cycling Functions of Hydrothermarchaeota in Hydrothermal Sediment.</title>
        <authorList>
            <person name="Zhou Z."/>
            <person name="Liu Y."/>
            <person name="Xu W."/>
            <person name="Pan J."/>
            <person name="Luo Z.H."/>
            <person name="Li M."/>
        </authorList>
    </citation>
    <scope>NUCLEOTIDE SEQUENCE [LARGE SCALE GENOMIC DNA]</scope>
    <source>
        <strain evidence="7">SpSt-222</strain>
    </source>
</reference>
<keyword evidence="6" id="KW-0472">Membrane</keyword>
<keyword evidence="3" id="KW-1003">Cell membrane</keyword>
<comment type="subcellular location">
    <subcellularLocation>
        <location evidence="1">Cell membrane</location>
        <topology evidence="1">Multi-pass membrane protein</topology>
    </subcellularLocation>
</comment>
<accession>A0A7C1FR99</accession>
<keyword evidence="4" id="KW-0812">Transmembrane</keyword>
<dbReference type="AlphaFoldDB" id="A0A7C1FR99"/>
<keyword evidence="5" id="KW-1133">Transmembrane helix</keyword>
<dbReference type="EMBL" id="DSJL01000007">
    <property type="protein sequence ID" value="HEF64630.1"/>
    <property type="molecule type" value="Genomic_DNA"/>
</dbReference>